<dbReference type="Gene3D" id="3.40.50.720">
    <property type="entry name" value="NAD(P)-binding Rossmann-like Domain"/>
    <property type="match status" value="1"/>
</dbReference>
<dbReference type="Pfam" id="PF00106">
    <property type="entry name" value="adh_short"/>
    <property type="match status" value="1"/>
</dbReference>
<dbReference type="SUPFAM" id="SSF51735">
    <property type="entry name" value="NAD(P)-binding Rossmann-fold domains"/>
    <property type="match status" value="1"/>
</dbReference>
<dbReference type="InterPro" id="IPR020904">
    <property type="entry name" value="Sc_DH/Rdtase_CS"/>
</dbReference>
<accession>A0A2T4ZBB7</accession>
<proteinExistence type="inferred from homology"/>
<dbReference type="PRINTS" id="PR00080">
    <property type="entry name" value="SDRFAMILY"/>
</dbReference>
<dbReference type="PRINTS" id="PR00081">
    <property type="entry name" value="GDHRDH"/>
</dbReference>
<gene>
    <name evidence="4" type="ORF">C8J48_1791</name>
</gene>
<dbReference type="FunFam" id="3.40.50.720:FF:000084">
    <property type="entry name" value="Short-chain dehydrogenase reductase"/>
    <property type="match status" value="1"/>
</dbReference>
<dbReference type="RefSeq" id="WP_170105311.1">
    <property type="nucleotide sequence ID" value="NZ_PZZP01000001.1"/>
</dbReference>
<evidence type="ECO:0000256" key="3">
    <source>
        <dbReference type="RuleBase" id="RU000363"/>
    </source>
</evidence>
<dbReference type="CDD" id="cd05374">
    <property type="entry name" value="17beta-HSD-like_SDR_c"/>
    <property type="match status" value="1"/>
</dbReference>
<reference evidence="4 5" key="1">
    <citation type="submission" date="2018-04" db="EMBL/GenBank/DDBJ databases">
        <title>Genomic Encyclopedia of Archaeal and Bacterial Type Strains, Phase II (KMG-II): from individual species to whole genera.</title>
        <authorList>
            <person name="Goeker M."/>
        </authorList>
    </citation>
    <scope>NUCLEOTIDE SEQUENCE [LARGE SCALE GENOMIC DNA]</scope>
    <source>
        <strain evidence="4 5">DSM 45169</strain>
    </source>
</reference>
<evidence type="ECO:0000256" key="2">
    <source>
        <dbReference type="ARBA" id="ARBA00023002"/>
    </source>
</evidence>
<dbReference type="InterPro" id="IPR002347">
    <property type="entry name" value="SDR_fam"/>
</dbReference>
<dbReference type="EMBL" id="PZZP01000001">
    <property type="protein sequence ID" value="PTM59188.1"/>
    <property type="molecule type" value="Genomic_DNA"/>
</dbReference>
<protein>
    <submittedName>
        <fullName evidence="4">NADP-dependent 3-hydroxy acid dehydrogenase YdfG</fullName>
    </submittedName>
</protein>
<evidence type="ECO:0000313" key="5">
    <source>
        <dbReference type="Proteomes" id="UP000241639"/>
    </source>
</evidence>
<dbReference type="PANTHER" id="PTHR43976">
    <property type="entry name" value="SHORT CHAIN DEHYDROGENASE"/>
    <property type="match status" value="1"/>
</dbReference>
<dbReference type="GO" id="GO:0008206">
    <property type="term" value="P:bile acid metabolic process"/>
    <property type="evidence" value="ECO:0007669"/>
    <property type="project" value="UniProtKB-ARBA"/>
</dbReference>
<comment type="caution">
    <text evidence="4">The sequence shown here is derived from an EMBL/GenBank/DDBJ whole genome shotgun (WGS) entry which is preliminary data.</text>
</comment>
<comment type="similarity">
    <text evidence="1 3">Belongs to the short-chain dehydrogenases/reductases (SDR) family.</text>
</comment>
<dbReference type="InterPro" id="IPR051911">
    <property type="entry name" value="SDR_oxidoreductase"/>
</dbReference>
<name>A0A2T4ZBB7_9BACL</name>
<sequence length="280" mass="31248">MIKIKKPPVALITGSSSGIGFYTALTLARAGFHVIATMREPDKGRALTEEAKSLDVWERIEIKALDVREEERVHTVVEGVVKDHGQIDILVNNAGCAVLGPVEETPLTAWRELFDTNLLGTVTMVQAVLPHMRQQQSGKIIHVSSGAGLIGFPLTGAYSASKFALEGYSESLRLELLPFNIYVSLVEPGYYRTAIVHKRVTHQREDSSYRTELYPYQGFMERLEKKAGDPQEVADTIRHIARSRRPKLRYARGRGIRTLAGLKRLPWGWIEAGIQKMAGK</sequence>
<dbReference type="InterPro" id="IPR036291">
    <property type="entry name" value="NAD(P)-bd_dom_sf"/>
</dbReference>
<organism evidence="4 5">
    <name type="scientific">Desmospora activa DSM 45169</name>
    <dbReference type="NCBI Taxonomy" id="1121389"/>
    <lineage>
        <taxon>Bacteria</taxon>
        <taxon>Bacillati</taxon>
        <taxon>Bacillota</taxon>
        <taxon>Bacilli</taxon>
        <taxon>Bacillales</taxon>
        <taxon>Thermoactinomycetaceae</taxon>
        <taxon>Desmospora</taxon>
    </lineage>
</organism>
<dbReference type="Proteomes" id="UP000241639">
    <property type="component" value="Unassembled WGS sequence"/>
</dbReference>
<evidence type="ECO:0000313" key="4">
    <source>
        <dbReference type="EMBL" id="PTM59188.1"/>
    </source>
</evidence>
<keyword evidence="5" id="KW-1185">Reference proteome</keyword>
<dbReference type="PROSITE" id="PS00061">
    <property type="entry name" value="ADH_SHORT"/>
    <property type="match status" value="1"/>
</dbReference>
<dbReference type="AlphaFoldDB" id="A0A2T4ZBB7"/>
<keyword evidence="2" id="KW-0560">Oxidoreductase</keyword>
<evidence type="ECO:0000256" key="1">
    <source>
        <dbReference type="ARBA" id="ARBA00006484"/>
    </source>
</evidence>
<dbReference type="GO" id="GO:0016491">
    <property type="term" value="F:oxidoreductase activity"/>
    <property type="evidence" value="ECO:0007669"/>
    <property type="project" value="UniProtKB-KW"/>
</dbReference>
<dbReference type="PANTHER" id="PTHR43976:SF16">
    <property type="entry name" value="SHORT-CHAIN DEHYDROGENASE_REDUCTASE FAMILY PROTEIN"/>
    <property type="match status" value="1"/>
</dbReference>